<proteinExistence type="predicted"/>
<name>A0A7J7HG37_CAMSI</name>
<organism evidence="1 2">
    <name type="scientific">Camellia sinensis</name>
    <name type="common">Tea plant</name>
    <name type="synonym">Thea sinensis</name>
    <dbReference type="NCBI Taxonomy" id="4442"/>
    <lineage>
        <taxon>Eukaryota</taxon>
        <taxon>Viridiplantae</taxon>
        <taxon>Streptophyta</taxon>
        <taxon>Embryophyta</taxon>
        <taxon>Tracheophyta</taxon>
        <taxon>Spermatophyta</taxon>
        <taxon>Magnoliopsida</taxon>
        <taxon>eudicotyledons</taxon>
        <taxon>Gunneridae</taxon>
        <taxon>Pentapetalae</taxon>
        <taxon>asterids</taxon>
        <taxon>Ericales</taxon>
        <taxon>Theaceae</taxon>
        <taxon>Camellia</taxon>
    </lineage>
</organism>
<keyword evidence="2" id="KW-1185">Reference proteome</keyword>
<comment type="caution">
    <text evidence="1">The sequence shown here is derived from an EMBL/GenBank/DDBJ whole genome shotgun (WGS) entry which is preliminary data.</text>
</comment>
<dbReference type="Proteomes" id="UP000593564">
    <property type="component" value="Unassembled WGS sequence"/>
</dbReference>
<reference evidence="2" key="1">
    <citation type="journal article" date="2020" name="Nat. Commun.">
        <title>Genome assembly of wild tea tree DASZ reveals pedigree and selection history of tea varieties.</title>
        <authorList>
            <person name="Zhang W."/>
            <person name="Zhang Y."/>
            <person name="Qiu H."/>
            <person name="Guo Y."/>
            <person name="Wan H."/>
            <person name="Zhang X."/>
            <person name="Scossa F."/>
            <person name="Alseekh S."/>
            <person name="Zhang Q."/>
            <person name="Wang P."/>
            <person name="Xu L."/>
            <person name="Schmidt M.H."/>
            <person name="Jia X."/>
            <person name="Li D."/>
            <person name="Zhu A."/>
            <person name="Guo F."/>
            <person name="Chen W."/>
            <person name="Ni D."/>
            <person name="Usadel B."/>
            <person name="Fernie A.R."/>
            <person name="Wen W."/>
        </authorList>
    </citation>
    <scope>NUCLEOTIDE SEQUENCE [LARGE SCALE GENOMIC DNA]</scope>
    <source>
        <strain evidence="2">cv. G240</strain>
    </source>
</reference>
<sequence>MEDCMRECMRKLCLWVTRTFKPVMSHDELEPIMATLGFVGLPPSSAASGCDWKEYVYSAGGWRRSLSLTIIDHQNPPPPSPRLPYPRIDGLHIYTYTAFLDAVNFYLEMTNMSDLFHIRGMPLHRVLDRNRKWRRIEEDDSVFVYREGTLDQAIYTYYHKNKNDVNSGSKGCNSMLIRNKGNSTPTGCIVPLKDIIV</sequence>
<protein>
    <submittedName>
        <fullName evidence="1">Uncharacterized protein</fullName>
    </submittedName>
</protein>
<gene>
    <name evidence="1" type="ORF">HYC85_009391</name>
</gene>
<reference evidence="1 2" key="2">
    <citation type="submission" date="2020-07" db="EMBL/GenBank/DDBJ databases">
        <title>Genome assembly of wild tea tree DASZ reveals pedigree and selection history of tea varieties.</title>
        <authorList>
            <person name="Zhang W."/>
        </authorList>
    </citation>
    <scope>NUCLEOTIDE SEQUENCE [LARGE SCALE GENOMIC DNA]</scope>
    <source>
        <strain evidence="2">cv. G240</strain>
        <tissue evidence="1">Leaf</tissue>
    </source>
</reference>
<evidence type="ECO:0000313" key="1">
    <source>
        <dbReference type="EMBL" id="KAF5951447.1"/>
    </source>
</evidence>
<dbReference type="AlphaFoldDB" id="A0A7J7HG37"/>
<dbReference type="EMBL" id="JACBKZ010000004">
    <property type="protein sequence ID" value="KAF5951447.1"/>
    <property type="molecule type" value="Genomic_DNA"/>
</dbReference>
<evidence type="ECO:0000313" key="2">
    <source>
        <dbReference type="Proteomes" id="UP000593564"/>
    </source>
</evidence>
<accession>A0A7J7HG37</accession>